<evidence type="ECO:0000313" key="2">
    <source>
        <dbReference type="EMBL" id="BAY57108.1"/>
    </source>
</evidence>
<gene>
    <name evidence="2" type="ORF">NIES2135_39720</name>
</gene>
<proteinExistence type="predicted"/>
<reference evidence="2 3" key="1">
    <citation type="submission" date="2017-06" db="EMBL/GenBank/DDBJ databases">
        <title>Genome sequencing of cyanobaciteial culture collection at National Institute for Environmental Studies (NIES).</title>
        <authorList>
            <person name="Hirose Y."/>
            <person name="Shimura Y."/>
            <person name="Fujisawa T."/>
            <person name="Nakamura Y."/>
            <person name="Kawachi M."/>
        </authorList>
    </citation>
    <scope>NUCLEOTIDE SEQUENCE [LARGE SCALE GENOMIC DNA]</scope>
    <source>
        <strain evidence="2 3">NIES-2135</strain>
    </source>
</reference>
<keyword evidence="3" id="KW-1185">Reference proteome</keyword>
<keyword evidence="1" id="KW-0472">Membrane</keyword>
<keyword evidence="1" id="KW-1133">Transmembrane helix</keyword>
<dbReference type="AlphaFoldDB" id="A0A1Z4JKB6"/>
<dbReference type="Proteomes" id="UP000217895">
    <property type="component" value="Chromosome"/>
</dbReference>
<accession>A0A1Z4JKB6</accession>
<feature type="transmembrane region" description="Helical" evidence="1">
    <location>
        <begin position="156"/>
        <end position="175"/>
    </location>
</feature>
<sequence length="206" mass="22552">MSAQSPYEKLGVSEGATFEEIQTARTRLVEELAGDQRKISEIEAAYDSVLMERLRLRQEGKIKVPDRIRFPEKLATPAPVETPAPANQSAQWLKSLIDQPSARDIVIPGMTMAALGTLVYFSPTNAVLQMAMALATGSTLYFLYRKERKLGRSVLLGVVGLLLGFAIGGVAYTFLAPYLGALVLTNEVLISLVTFLVLWLVSSFTK</sequence>
<dbReference type="EMBL" id="AP018203">
    <property type="protein sequence ID" value="BAY57108.1"/>
    <property type="molecule type" value="Genomic_DNA"/>
</dbReference>
<feature type="transmembrane region" description="Helical" evidence="1">
    <location>
        <begin position="127"/>
        <end position="144"/>
    </location>
</feature>
<dbReference type="InterPro" id="IPR021788">
    <property type="entry name" value="CPP1-like"/>
</dbReference>
<evidence type="ECO:0008006" key="4">
    <source>
        <dbReference type="Google" id="ProtNLM"/>
    </source>
</evidence>
<protein>
    <recommendedName>
        <fullName evidence="4">Molecular chaperone DnaJ</fullName>
    </recommendedName>
</protein>
<feature type="transmembrane region" description="Helical" evidence="1">
    <location>
        <begin position="181"/>
        <end position="201"/>
    </location>
</feature>
<keyword evidence="1" id="KW-0812">Transmembrane</keyword>
<organism evidence="2 3">
    <name type="scientific">Leptolyngbya boryana NIES-2135</name>
    <dbReference type="NCBI Taxonomy" id="1973484"/>
    <lineage>
        <taxon>Bacteria</taxon>
        <taxon>Bacillati</taxon>
        <taxon>Cyanobacteriota</taxon>
        <taxon>Cyanophyceae</taxon>
        <taxon>Leptolyngbyales</taxon>
        <taxon>Leptolyngbyaceae</taxon>
        <taxon>Leptolyngbya group</taxon>
        <taxon>Leptolyngbya</taxon>
    </lineage>
</organism>
<name>A0A1Z4JKB6_LEPBY</name>
<evidence type="ECO:0000256" key="1">
    <source>
        <dbReference type="SAM" id="Phobius"/>
    </source>
</evidence>
<evidence type="ECO:0000313" key="3">
    <source>
        <dbReference type="Proteomes" id="UP000217895"/>
    </source>
</evidence>
<dbReference type="Pfam" id="PF11833">
    <property type="entry name" value="CPP1-like"/>
    <property type="match status" value="1"/>
</dbReference>
<dbReference type="PANTHER" id="PTHR33372:SF2">
    <property type="entry name" value="PROTEIN CHAPERONE-LIKE PROTEIN OF POR1, CHLOROPLASTIC"/>
    <property type="match status" value="1"/>
</dbReference>
<dbReference type="PANTHER" id="PTHR33372">
    <property type="match status" value="1"/>
</dbReference>